<dbReference type="AlphaFoldDB" id="B0WHI7"/>
<feature type="transmembrane region" description="Helical" evidence="2">
    <location>
        <begin position="266"/>
        <end position="294"/>
    </location>
</feature>
<feature type="transmembrane region" description="Helical" evidence="2">
    <location>
        <begin position="143"/>
        <end position="174"/>
    </location>
</feature>
<accession>B0WHI7</accession>
<feature type="transmembrane region" description="Helical" evidence="2">
    <location>
        <begin position="186"/>
        <end position="204"/>
    </location>
</feature>
<keyword evidence="2" id="KW-0812">Transmembrane</keyword>
<feature type="region of interest" description="Disordered" evidence="1">
    <location>
        <begin position="33"/>
        <end position="65"/>
    </location>
</feature>
<feature type="region of interest" description="Disordered" evidence="1">
    <location>
        <begin position="86"/>
        <end position="114"/>
    </location>
</feature>
<proteinExistence type="predicted"/>
<evidence type="ECO:0000313" key="3">
    <source>
        <dbReference type="EMBL" id="EDS27765.1"/>
    </source>
</evidence>
<dbReference type="KEGG" id="cqu:CpipJ_CPIJ006780"/>
<name>B0WHI7_CULQU</name>
<dbReference type="EMBL" id="DS231936">
    <property type="protein sequence ID" value="EDS27765.1"/>
    <property type="molecule type" value="Genomic_DNA"/>
</dbReference>
<dbReference type="PANTHER" id="PTHR33444:SF2">
    <property type="entry name" value="MARVEL DOMAIN-CONTAINING PROTEIN"/>
    <property type="match status" value="1"/>
</dbReference>
<evidence type="ECO:0000256" key="2">
    <source>
        <dbReference type="SAM" id="Phobius"/>
    </source>
</evidence>
<evidence type="ECO:0000313" key="5">
    <source>
        <dbReference type="Proteomes" id="UP000002320"/>
    </source>
</evidence>
<feature type="transmembrane region" description="Helical" evidence="2">
    <location>
        <begin position="225"/>
        <end position="246"/>
    </location>
</feature>
<sequence length="298" mass="32837">MVRFFSPDLLFQTNNTAGGSPADLARIDQMMSTNPRHHHQPPPSYNQLPATPAAAASATPSSSTTRVLTGNDVIIITAGNNTLVTVGQSAGGSSSRHHNRGEPPSYEEAINPDAPPPSYDSLFGRVREAHKSSTGMLDFLKNVVILLLGTLGCTIILGITIVIPVCMIVFGSIYLYDCPQGEYIPVYLLVGGGFGVLKQLLHLSTRVRSREEQELERLRQSPTQTLINCFMLGWFIIGSFWIYRIYEPNYDPAMGKYCNKSLYLFTFWLITSVYMTLGFVTVVLCGVSIISIAIHRRT</sequence>
<dbReference type="STRING" id="7176.B0WHI7"/>
<dbReference type="InterPro" id="IPR040350">
    <property type="entry name" value="TMEM272"/>
</dbReference>
<dbReference type="PANTHER" id="PTHR33444">
    <property type="entry name" value="SI:DKEY-19B23.12-RELATED"/>
    <property type="match status" value="1"/>
</dbReference>
<dbReference type="VEuPathDB" id="VectorBase:CPIJ006780"/>
<reference evidence="3" key="1">
    <citation type="submission" date="2007-03" db="EMBL/GenBank/DDBJ databases">
        <title>Annotation of Culex pipiens quinquefasciatus.</title>
        <authorList>
            <consortium name="The Broad Institute Genome Sequencing Platform"/>
            <person name="Atkinson P.W."/>
            <person name="Hemingway J."/>
            <person name="Christensen B.M."/>
            <person name="Higgs S."/>
            <person name="Kodira C."/>
            <person name="Hannick L."/>
            <person name="Megy K."/>
            <person name="O'Leary S."/>
            <person name="Pearson M."/>
            <person name="Haas B.J."/>
            <person name="Mauceli E."/>
            <person name="Wortman J.R."/>
            <person name="Lee N.H."/>
            <person name="Guigo R."/>
            <person name="Stanke M."/>
            <person name="Alvarado L."/>
            <person name="Amedeo P."/>
            <person name="Antoine C.H."/>
            <person name="Arensburger P."/>
            <person name="Bidwell S.L."/>
            <person name="Crawford M."/>
            <person name="Camaro F."/>
            <person name="Devon K."/>
            <person name="Engels R."/>
            <person name="Hammond M."/>
            <person name="Howarth C."/>
            <person name="Koehrsen M."/>
            <person name="Lawson D."/>
            <person name="Montgomery P."/>
            <person name="Nene V."/>
            <person name="Nusbaum C."/>
            <person name="Puiu D."/>
            <person name="Romero-Severson J."/>
            <person name="Severson D.W."/>
            <person name="Shumway M."/>
            <person name="Sisk P."/>
            <person name="Stolte C."/>
            <person name="Zeng Q."/>
            <person name="Eisenstadt E."/>
            <person name="Fraser-Liggett C."/>
            <person name="Strausberg R."/>
            <person name="Galagan J."/>
            <person name="Birren B."/>
            <person name="Collins F.H."/>
        </authorList>
    </citation>
    <scope>NUCLEOTIDE SEQUENCE [LARGE SCALE GENOMIC DNA]</scope>
    <source>
        <strain evidence="3">JHB</strain>
    </source>
</reference>
<evidence type="ECO:0000313" key="4">
    <source>
        <dbReference type="EnsemblMetazoa" id="CPIJ006780-PA"/>
    </source>
</evidence>
<keyword evidence="2" id="KW-1133">Transmembrane helix</keyword>
<gene>
    <name evidence="4" type="primary">6038357</name>
    <name evidence="3" type="ORF">CpipJ_CPIJ006780</name>
</gene>
<organism>
    <name type="scientific">Culex quinquefasciatus</name>
    <name type="common">Southern house mosquito</name>
    <name type="synonym">Culex pungens</name>
    <dbReference type="NCBI Taxonomy" id="7176"/>
    <lineage>
        <taxon>Eukaryota</taxon>
        <taxon>Metazoa</taxon>
        <taxon>Ecdysozoa</taxon>
        <taxon>Arthropoda</taxon>
        <taxon>Hexapoda</taxon>
        <taxon>Insecta</taxon>
        <taxon>Pterygota</taxon>
        <taxon>Neoptera</taxon>
        <taxon>Endopterygota</taxon>
        <taxon>Diptera</taxon>
        <taxon>Nematocera</taxon>
        <taxon>Culicoidea</taxon>
        <taxon>Culicidae</taxon>
        <taxon>Culicinae</taxon>
        <taxon>Culicini</taxon>
        <taxon>Culex</taxon>
        <taxon>Culex</taxon>
    </lineage>
</organism>
<keyword evidence="2" id="KW-0472">Membrane</keyword>
<dbReference type="OMA" id="IVIPVCM"/>
<dbReference type="Proteomes" id="UP000002320">
    <property type="component" value="Unassembled WGS sequence"/>
</dbReference>
<dbReference type="HOGENOM" id="CLU_073412_0_1_1"/>
<reference evidence="4" key="2">
    <citation type="submission" date="2020-05" db="UniProtKB">
        <authorList>
            <consortium name="EnsemblMetazoa"/>
        </authorList>
    </citation>
    <scope>IDENTIFICATION</scope>
    <source>
        <strain evidence="4">JHB</strain>
    </source>
</reference>
<dbReference type="InParanoid" id="B0WHI7"/>
<dbReference type="VEuPathDB" id="VectorBase:CQUJHB006991"/>
<feature type="compositionally biased region" description="Low complexity" evidence="1">
    <location>
        <begin position="49"/>
        <end position="65"/>
    </location>
</feature>
<dbReference type="OrthoDB" id="6157510at2759"/>
<dbReference type="eggNOG" id="ENOG502RWZP">
    <property type="taxonomic scope" value="Eukaryota"/>
</dbReference>
<keyword evidence="5" id="KW-1185">Reference proteome</keyword>
<protein>
    <submittedName>
        <fullName evidence="3 4">Uncharacterized protein</fullName>
    </submittedName>
</protein>
<dbReference type="EnsemblMetazoa" id="CPIJ006780-RA">
    <property type="protein sequence ID" value="CPIJ006780-PA"/>
    <property type="gene ID" value="CPIJ006780"/>
</dbReference>
<evidence type="ECO:0000256" key="1">
    <source>
        <dbReference type="SAM" id="MobiDB-lite"/>
    </source>
</evidence>